<evidence type="ECO:0000313" key="1">
    <source>
        <dbReference type="EMBL" id="OMO85927.1"/>
    </source>
</evidence>
<protein>
    <submittedName>
        <fullName evidence="1">Uncharacterized protein</fullName>
    </submittedName>
</protein>
<comment type="caution">
    <text evidence="1">The sequence shown here is derived from an EMBL/GenBank/DDBJ whole genome shotgun (WGS) entry which is preliminary data.</text>
</comment>
<keyword evidence="2" id="KW-1185">Reference proteome</keyword>
<dbReference type="EMBL" id="AWWV01009538">
    <property type="protein sequence ID" value="OMO85927.1"/>
    <property type="molecule type" value="Genomic_DNA"/>
</dbReference>
<name>A0A1R3ITM7_COCAP</name>
<dbReference type="AlphaFoldDB" id="A0A1R3ITM7"/>
<dbReference type="Gramene" id="OMO85927">
    <property type="protein sequence ID" value="OMO85927"/>
    <property type="gene ID" value="CCACVL1_09917"/>
</dbReference>
<dbReference type="Proteomes" id="UP000188268">
    <property type="component" value="Unassembled WGS sequence"/>
</dbReference>
<reference evidence="1 2" key="1">
    <citation type="submission" date="2013-09" db="EMBL/GenBank/DDBJ databases">
        <title>Corchorus capsularis genome sequencing.</title>
        <authorList>
            <person name="Alam M."/>
            <person name="Haque M.S."/>
            <person name="Islam M.S."/>
            <person name="Emdad E.M."/>
            <person name="Islam M.M."/>
            <person name="Ahmed B."/>
            <person name="Halim A."/>
            <person name="Hossen Q.M.M."/>
            <person name="Hossain M.Z."/>
            <person name="Ahmed R."/>
            <person name="Khan M.M."/>
            <person name="Islam R."/>
            <person name="Rashid M.M."/>
            <person name="Khan S.A."/>
            <person name="Rahman M.S."/>
            <person name="Alam M."/>
        </authorList>
    </citation>
    <scope>NUCLEOTIDE SEQUENCE [LARGE SCALE GENOMIC DNA]</scope>
    <source>
        <strain evidence="2">cv. CVL-1</strain>
        <tissue evidence="1">Whole seedling</tissue>
    </source>
</reference>
<sequence>MGPWPLGSQRGTEEPHAAN</sequence>
<proteinExistence type="predicted"/>
<organism evidence="1 2">
    <name type="scientific">Corchorus capsularis</name>
    <name type="common">Jute</name>
    <dbReference type="NCBI Taxonomy" id="210143"/>
    <lineage>
        <taxon>Eukaryota</taxon>
        <taxon>Viridiplantae</taxon>
        <taxon>Streptophyta</taxon>
        <taxon>Embryophyta</taxon>
        <taxon>Tracheophyta</taxon>
        <taxon>Spermatophyta</taxon>
        <taxon>Magnoliopsida</taxon>
        <taxon>eudicotyledons</taxon>
        <taxon>Gunneridae</taxon>
        <taxon>Pentapetalae</taxon>
        <taxon>rosids</taxon>
        <taxon>malvids</taxon>
        <taxon>Malvales</taxon>
        <taxon>Malvaceae</taxon>
        <taxon>Grewioideae</taxon>
        <taxon>Apeibeae</taxon>
        <taxon>Corchorus</taxon>
    </lineage>
</organism>
<evidence type="ECO:0000313" key="2">
    <source>
        <dbReference type="Proteomes" id="UP000188268"/>
    </source>
</evidence>
<accession>A0A1R3ITM7</accession>
<gene>
    <name evidence="1" type="ORF">CCACVL1_09917</name>
</gene>